<reference evidence="1 2" key="1">
    <citation type="journal article" date="2016" name="Antonie Van Leeuwenhoek">
        <title>Dongia soli sp. nov., isolated from soil from Dokdo, Korea.</title>
        <authorList>
            <person name="Kim D.U."/>
            <person name="Lee H."/>
            <person name="Kim H."/>
            <person name="Kim S.G."/>
            <person name="Ka J.O."/>
        </authorList>
    </citation>
    <scope>NUCLEOTIDE SEQUENCE [LARGE SCALE GENOMIC DNA]</scope>
    <source>
        <strain evidence="1 2">D78</strain>
    </source>
</reference>
<sequence>MSLQIDALADLARYVSSETRRVRIELEISDEEGKFPTSIDNLVEALPRPRLSDAAKMEPHFKTKNEAIDRNEMEKAIAELSAKLATLPRLTRKVFKFLVERRDHWTTRHSDDFRISDPKRRRIYYSDDIDGDLALLSEADLLNINEPNNHGEAATGAFVFRARPTASISISLTM</sequence>
<protein>
    <submittedName>
        <fullName evidence="1">Uncharacterized protein</fullName>
    </submittedName>
</protein>
<evidence type="ECO:0000313" key="2">
    <source>
        <dbReference type="Proteomes" id="UP001279642"/>
    </source>
</evidence>
<accession>A0ABU5EHP5</accession>
<name>A0ABU5EHP5_9PROT</name>
<keyword evidence="2" id="KW-1185">Reference proteome</keyword>
<evidence type="ECO:0000313" key="1">
    <source>
        <dbReference type="EMBL" id="MDY0885397.1"/>
    </source>
</evidence>
<dbReference type="EMBL" id="JAXCLW010000009">
    <property type="protein sequence ID" value="MDY0885397.1"/>
    <property type="molecule type" value="Genomic_DNA"/>
</dbReference>
<proteinExistence type="predicted"/>
<gene>
    <name evidence="1" type="ORF">SMD27_21320</name>
</gene>
<comment type="caution">
    <text evidence="1">The sequence shown here is derived from an EMBL/GenBank/DDBJ whole genome shotgun (WGS) entry which is preliminary data.</text>
</comment>
<organism evidence="1 2">
    <name type="scientific">Dongia soli</name>
    <dbReference type="NCBI Taxonomy" id="600628"/>
    <lineage>
        <taxon>Bacteria</taxon>
        <taxon>Pseudomonadati</taxon>
        <taxon>Pseudomonadota</taxon>
        <taxon>Alphaproteobacteria</taxon>
        <taxon>Rhodospirillales</taxon>
        <taxon>Dongiaceae</taxon>
        <taxon>Dongia</taxon>
    </lineage>
</organism>
<dbReference type="Proteomes" id="UP001279642">
    <property type="component" value="Unassembled WGS sequence"/>
</dbReference>
<dbReference type="RefSeq" id="WP_320510469.1">
    <property type="nucleotide sequence ID" value="NZ_JAXCLW010000009.1"/>
</dbReference>